<dbReference type="CDD" id="cd19051">
    <property type="entry name" value="LGIC_TM_cation"/>
    <property type="match status" value="1"/>
</dbReference>
<reference evidence="8 9" key="1">
    <citation type="journal article" date="2017" name="Nat. Ecol. Evol.">
        <title>Scallop genome provides insights into evolution of bilaterian karyotype and development.</title>
        <authorList>
            <person name="Wang S."/>
            <person name="Zhang J."/>
            <person name="Jiao W."/>
            <person name="Li J."/>
            <person name="Xun X."/>
            <person name="Sun Y."/>
            <person name="Guo X."/>
            <person name="Huan P."/>
            <person name="Dong B."/>
            <person name="Zhang L."/>
            <person name="Hu X."/>
            <person name="Sun X."/>
            <person name="Wang J."/>
            <person name="Zhao C."/>
            <person name="Wang Y."/>
            <person name="Wang D."/>
            <person name="Huang X."/>
            <person name="Wang R."/>
            <person name="Lv J."/>
            <person name="Li Y."/>
            <person name="Zhang Z."/>
            <person name="Liu B."/>
            <person name="Lu W."/>
            <person name="Hui Y."/>
            <person name="Liang J."/>
            <person name="Zhou Z."/>
            <person name="Hou R."/>
            <person name="Li X."/>
            <person name="Liu Y."/>
            <person name="Li H."/>
            <person name="Ning X."/>
            <person name="Lin Y."/>
            <person name="Zhao L."/>
            <person name="Xing Q."/>
            <person name="Dou J."/>
            <person name="Li Y."/>
            <person name="Mao J."/>
            <person name="Guo H."/>
            <person name="Dou H."/>
            <person name="Li T."/>
            <person name="Mu C."/>
            <person name="Jiang W."/>
            <person name="Fu Q."/>
            <person name="Fu X."/>
            <person name="Miao Y."/>
            <person name="Liu J."/>
            <person name="Yu Q."/>
            <person name="Li R."/>
            <person name="Liao H."/>
            <person name="Li X."/>
            <person name="Kong Y."/>
            <person name="Jiang Z."/>
            <person name="Chourrout D."/>
            <person name="Li R."/>
            <person name="Bao Z."/>
        </authorList>
    </citation>
    <scope>NUCLEOTIDE SEQUENCE [LARGE SCALE GENOMIC DNA]</scope>
    <source>
        <strain evidence="8 9">PY_sf001</strain>
    </source>
</reference>
<evidence type="ECO:0000256" key="5">
    <source>
        <dbReference type="RuleBase" id="RU000687"/>
    </source>
</evidence>
<keyword evidence="5" id="KW-0407">Ion channel</keyword>
<evidence type="ECO:0000256" key="2">
    <source>
        <dbReference type="ARBA" id="ARBA00022692"/>
    </source>
</evidence>
<dbReference type="InterPro" id="IPR036719">
    <property type="entry name" value="Neuro-gated_channel_TM_sf"/>
</dbReference>
<dbReference type="GO" id="GO:0016020">
    <property type="term" value="C:membrane"/>
    <property type="evidence" value="ECO:0007669"/>
    <property type="project" value="UniProtKB-SubCell"/>
</dbReference>
<dbReference type="Gene3D" id="2.70.170.10">
    <property type="entry name" value="Neurotransmitter-gated ion-channel ligand-binding domain"/>
    <property type="match status" value="1"/>
</dbReference>
<feature type="domain" description="Neurotransmitter-gated ion-channel transmembrane" evidence="7">
    <location>
        <begin position="242"/>
        <end position="383"/>
    </location>
</feature>
<comment type="subcellular location">
    <subcellularLocation>
        <location evidence="1">Membrane</location>
        <topology evidence="1">Multi-pass membrane protein</topology>
    </subcellularLocation>
</comment>
<evidence type="ECO:0000256" key="1">
    <source>
        <dbReference type="ARBA" id="ARBA00004141"/>
    </source>
</evidence>
<protein>
    <submittedName>
        <fullName evidence="8">Acetylcholine receptor subunit alpha</fullName>
    </submittedName>
</protein>
<dbReference type="GO" id="GO:0004888">
    <property type="term" value="F:transmembrane signaling receptor activity"/>
    <property type="evidence" value="ECO:0007669"/>
    <property type="project" value="InterPro"/>
</dbReference>
<dbReference type="GO" id="GO:0005230">
    <property type="term" value="F:extracellular ligand-gated monoatomic ion channel activity"/>
    <property type="evidence" value="ECO:0007669"/>
    <property type="project" value="InterPro"/>
</dbReference>
<dbReference type="AlphaFoldDB" id="A0A210QMV7"/>
<keyword evidence="9" id="KW-1185">Reference proteome</keyword>
<dbReference type="STRING" id="6573.A0A210QMV7"/>
<feature type="transmembrane region" description="Helical" evidence="5">
    <location>
        <begin position="297"/>
        <end position="320"/>
    </location>
</feature>
<organism evidence="8 9">
    <name type="scientific">Mizuhopecten yessoensis</name>
    <name type="common">Japanese scallop</name>
    <name type="synonym">Patinopecten yessoensis</name>
    <dbReference type="NCBI Taxonomy" id="6573"/>
    <lineage>
        <taxon>Eukaryota</taxon>
        <taxon>Metazoa</taxon>
        <taxon>Spiralia</taxon>
        <taxon>Lophotrochozoa</taxon>
        <taxon>Mollusca</taxon>
        <taxon>Bivalvia</taxon>
        <taxon>Autobranchia</taxon>
        <taxon>Pteriomorphia</taxon>
        <taxon>Pectinida</taxon>
        <taxon>Pectinoidea</taxon>
        <taxon>Pectinidae</taxon>
        <taxon>Mizuhopecten</taxon>
    </lineage>
</organism>
<dbReference type="InterPro" id="IPR038050">
    <property type="entry name" value="Neuro_actylchol_rec"/>
</dbReference>
<dbReference type="Gene3D" id="1.20.58.390">
    <property type="entry name" value="Neurotransmitter-gated ion-channel transmembrane domain"/>
    <property type="match status" value="1"/>
</dbReference>
<keyword evidence="5" id="KW-0813">Transport</keyword>
<dbReference type="InterPro" id="IPR036734">
    <property type="entry name" value="Neur_chan_lig-bd_sf"/>
</dbReference>
<dbReference type="FunFam" id="2.70.170.10:FF:000028">
    <property type="entry name" value="AcetylCholine Receptor"/>
    <property type="match status" value="1"/>
</dbReference>
<accession>A0A210QMV7</accession>
<evidence type="ECO:0000313" key="8">
    <source>
        <dbReference type="EMBL" id="OWF50065.1"/>
    </source>
</evidence>
<evidence type="ECO:0000256" key="3">
    <source>
        <dbReference type="ARBA" id="ARBA00022989"/>
    </source>
</evidence>
<dbReference type="InterPro" id="IPR006029">
    <property type="entry name" value="Neurotrans-gated_channel_TM"/>
</dbReference>
<dbReference type="InterPro" id="IPR006202">
    <property type="entry name" value="Neur_chan_lig-bd"/>
</dbReference>
<dbReference type="Pfam" id="PF02931">
    <property type="entry name" value="Neur_chan_LBD"/>
    <property type="match status" value="1"/>
</dbReference>
<feature type="transmembrane region" description="Helical" evidence="5">
    <location>
        <begin position="409"/>
        <end position="430"/>
    </location>
</feature>
<dbReference type="PANTHER" id="PTHR18945">
    <property type="entry name" value="NEUROTRANSMITTER GATED ION CHANNEL"/>
    <property type="match status" value="1"/>
</dbReference>
<comment type="similarity">
    <text evidence="5">Belongs to the ligand-gated ion channel (TC 1.A.9) family.</text>
</comment>
<gene>
    <name evidence="8" type="ORF">KP79_PYT23481</name>
</gene>
<dbReference type="CDD" id="cd18989">
    <property type="entry name" value="LGIC_ECD_cation"/>
    <property type="match status" value="1"/>
</dbReference>
<dbReference type="SUPFAM" id="SSF90112">
    <property type="entry name" value="Neurotransmitter-gated ion-channel transmembrane pore"/>
    <property type="match status" value="1"/>
</dbReference>
<dbReference type="PROSITE" id="PS00236">
    <property type="entry name" value="NEUROTR_ION_CHANNEL"/>
    <property type="match status" value="1"/>
</dbReference>
<evidence type="ECO:0000259" key="6">
    <source>
        <dbReference type="Pfam" id="PF02931"/>
    </source>
</evidence>
<feature type="transmembrane region" description="Helical" evidence="5">
    <location>
        <begin position="267"/>
        <end position="285"/>
    </location>
</feature>
<dbReference type="SUPFAM" id="SSF63712">
    <property type="entry name" value="Nicotinic receptor ligand binding domain-like"/>
    <property type="match status" value="1"/>
</dbReference>
<feature type="domain" description="Neurotransmitter-gated ion-channel ligand-binding" evidence="6">
    <location>
        <begin position="33"/>
        <end position="234"/>
    </location>
</feature>
<dbReference type="InterPro" id="IPR006201">
    <property type="entry name" value="Neur_channel"/>
</dbReference>
<proteinExistence type="inferred from homology"/>
<dbReference type="Proteomes" id="UP000242188">
    <property type="component" value="Unassembled WGS sequence"/>
</dbReference>
<dbReference type="Pfam" id="PF02932">
    <property type="entry name" value="Neur_chan_memb"/>
    <property type="match status" value="1"/>
</dbReference>
<dbReference type="OrthoDB" id="6153170at2759"/>
<feature type="transmembrane region" description="Helical" evidence="5">
    <location>
        <begin position="237"/>
        <end position="261"/>
    </location>
</feature>
<keyword evidence="4 5" id="KW-0472">Membrane</keyword>
<keyword evidence="2 5" id="KW-0812">Transmembrane</keyword>
<evidence type="ECO:0000256" key="4">
    <source>
        <dbReference type="ARBA" id="ARBA00023136"/>
    </source>
</evidence>
<dbReference type="PRINTS" id="PR00252">
    <property type="entry name" value="NRIONCHANNEL"/>
</dbReference>
<keyword evidence="3 5" id="KW-1133">Transmembrane helix</keyword>
<evidence type="ECO:0000313" key="9">
    <source>
        <dbReference type="Proteomes" id="UP000242188"/>
    </source>
</evidence>
<evidence type="ECO:0000259" key="7">
    <source>
        <dbReference type="Pfam" id="PF02932"/>
    </source>
</evidence>
<comment type="caution">
    <text evidence="8">The sequence shown here is derived from an EMBL/GenBank/DDBJ whole genome shotgun (WGS) entry which is preliminary data.</text>
</comment>
<dbReference type="InterPro" id="IPR018000">
    <property type="entry name" value="Neurotransmitter_ion_chnl_CS"/>
</dbReference>
<keyword evidence="5" id="KW-0406">Ion transport</keyword>
<keyword evidence="8" id="KW-0675">Receptor</keyword>
<dbReference type="EMBL" id="NEDP02002776">
    <property type="protein sequence ID" value="OWF50065.1"/>
    <property type="molecule type" value="Genomic_DNA"/>
</dbReference>
<sequence>MKFNEFFVFLGTFIACHKIIYYVEASGTFTDRKRLMENVFTNYSKEMRPVENLNETLAIGTVFFPIAILDVDEVSGTIILTAGLCMFWTDFQLSWEPANYGGITEFVVNSSKIWTPSIFLMSSASDMEMFNLDQFRSRIYNNGKVSVCPGRKITSSCSVDMTNFPSDSQKCSVLIAVWGYYTSEIILSSEAASFYMVFFRPNGEWNLDETSAEEYLMPGNEVSIFAYNMVLSRKSTYFLLSMILPVYTLCFLNPFVFLLPAASGERISYTITMFLSLAVYMTLVGDNMPKVSEPMAGISYFLLVAMLFSCLLIILTIFTLRCDAVTDVTNFPKCVRRLVLKVKKNRKNTRKPITRNSVDVDSIEFGSKNVPSTSDVSTIELKKENGEQGINANDIDEPDKKDVTNCIDITLFFFAETVVFGLILSFVLVYNK</sequence>
<name>A0A210QMV7_MIZYE</name>
<dbReference type="PROSITE" id="PS51257">
    <property type="entry name" value="PROKAR_LIPOPROTEIN"/>
    <property type="match status" value="1"/>
</dbReference>